<evidence type="ECO:0000256" key="2">
    <source>
        <dbReference type="ARBA" id="ARBA00023015"/>
    </source>
</evidence>
<keyword evidence="3" id="KW-0238">DNA-binding</keyword>
<keyword evidence="4" id="KW-0804">Transcription</keyword>
<evidence type="ECO:0000256" key="3">
    <source>
        <dbReference type="ARBA" id="ARBA00023125"/>
    </source>
</evidence>
<dbReference type="Gene3D" id="3.40.190.290">
    <property type="match status" value="1"/>
</dbReference>
<feature type="domain" description="HTH lysR-type" evidence="5">
    <location>
        <begin position="1"/>
        <end position="58"/>
    </location>
</feature>
<evidence type="ECO:0000313" key="7">
    <source>
        <dbReference type="Proteomes" id="UP001597114"/>
    </source>
</evidence>
<gene>
    <name evidence="6" type="ORF">ACFSJD_44670</name>
</gene>
<proteinExistence type="inferred from homology"/>
<dbReference type="PANTHER" id="PTHR30346">
    <property type="entry name" value="TRANSCRIPTIONAL DUAL REGULATOR HCAR-RELATED"/>
    <property type="match status" value="1"/>
</dbReference>
<accession>A0ABW4FCC4</accession>
<dbReference type="InterPro" id="IPR000847">
    <property type="entry name" value="LysR_HTH_N"/>
</dbReference>
<evidence type="ECO:0000256" key="4">
    <source>
        <dbReference type="ARBA" id="ARBA00023163"/>
    </source>
</evidence>
<dbReference type="Gene3D" id="1.10.10.10">
    <property type="entry name" value="Winged helix-like DNA-binding domain superfamily/Winged helix DNA-binding domain"/>
    <property type="match status" value="1"/>
</dbReference>
<reference evidence="7" key="1">
    <citation type="journal article" date="2019" name="Int. J. Syst. Evol. Microbiol.">
        <title>The Global Catalogue of Microorganisms (GCM) 10K type strain sequencing project: providing services to taxonomists for standard genome sequencing and annotation.</title>
        <authorList>
            <consortium name="The Broad Institute Genomics Platform"/>
            <consortium name="The Broad Institute Genome Sequencing Center for Infectious Disease"/>
            <person name="Wu L."/>
            <person name="Ma J."/>
        </authorList>
    </citation>
    <scope>NUCLEOTIDE SEQUENCE [LARGE SCALE GENOMIC DNA]</scope>
    <source>
        <strain evidence="7">CCM 7043</strain>
    </source>
</reference>
<protein>
    <submittedName>
        <fullName evidence="6">LysR family transcriptional regulator</fullName>
    </submittedName>
</protein>
<dbReference type="PRINTS" id="PR00039">
    <property type="entry name" value="HTHLYSR"/>
</dbReference>
<dbReference type="Pfam" id="PF00126">
    <property type="entry name" value="HTH_1"/>
    <property type="match status" value="1"/>
</dbReference>
<evidence type="ECO:0000259" key="5">
    <source>
        <dbReference type="PROSITE" id="PS50931"/>
    </source>
</evidence>
<evidence type="ECO:0000313" key="6">
    <source>
        <dbReference type="EMBL" id="MFD1524642.1"/>
    </source>
</evidence>
<dbReference type="Proteomes" id="UP001597114">
    <property type="component" value="Unassembled WGS sequence"/>
</dbReference>
<keyword evidence="7" id="KW-1185">Reference proteome</keyword>
<dbReference type="SUPFAM" id="SSF46785">
    <property type="entry name" value="Winged helix' DNA-binding domain"/>
    <property type="match status" value="1"/>
</dbReference>
<keyword evidence="2" id="KW-0805">Transcription regulation</keyword>
<dbReference type="InterPro" id="IPR036390">
    <property type="entry name" value="WH_DNA-bd_sf"/>
</dbReference>
<dbReference type="InterPro" id="IPR005119">
    <property type="entry name" value="LysR_subst-bd"/>
</dbReference>
<sequence length="314" mass="34440">MQLKQLEYVIALAETSSFTSAARRCDVTQSVLSYQIARLEEELGTRLFERTTRSVRITERGLILLARARMIIDQVTAIKHDVESLTGLRRGRLRIGTSPAATRMLDCVRFIGQFHNSHPGIHISVRCATAFESIRAVAGDCLDVGICEQLPQYPEGITFHELAPKERLVAVVSTSHPLAERSHASLAELAESGSFIEPRAGSVLRRRVDDAFHKAKVDRTIELELGLEGEIVQYVAEHGGVAIVPHAFIKTQVGSDRPDISVLHLDGAELSVTLGAYTKKNGRSAAADAFIRLLTDESSDRPRIPRSAGVPSDE</sequence>
<comment type="similarity">
    <text evidence="1">Belongs to the LysR transcriptional regulatory family.</text>
</comment>
<evidence type="ECO:0000256" key="1">
    <source>
        <dbReference type="ARBA" id="ARBA00009437"/>
    </source>
</evidence>
<organism evidence="6 7">
    <name type="scientific">Pseudonocardia yunnanensis</name>
    <dbReference type="NCBI Taxonomy" id="58107"/>
    <lineage>
        <taxon>Bacteria</taxon>
        <taxon>Bacillati</taxon>
        <taxon>Actinomycetota</taxon>
        <taxon>Actinomycetes</taxon>
        <taxon>Pseudonocardiales</taxon>
        <taxon>Pseudonocardiaceae</taxon>
        <taxon>Pseudonocardia</taxon>
    </lineage>
</organism>
<comment type="caution">
    <text evidence="6">The sequence shown here is derived from an EMBL/GenBank/DDBJ whole genome shotgun (WGS) entry which is preliminary data.</text>
</comment>
<dbReference type="EMBL" id="JBHUCO010000094">
    <property type="protein sequence ID" value="MFD1524642.1"/>
    <property type="molecule type" value="Genomic_DNA"/>
</dbReference>
<dbReference type="SUPFAM" id="SSF53850">
    <property type="entry name" value="Periplasmic binding protein-like II"/>
    <property type="match status" value="1"/>
</dbReference>
<dbReference type="PROSITE" id="PS50931">
    <property type="entry name" value="HTH_LYSR"/>
    <property type="match status" value="1"/>
</dbReference>
<name>A0ABW4FCC4_9PSEU</name>
<dbReference type="PANTHER" id="PTHR30346:SF28">
    <property type="entry name" value="HTH-TYPE TRANSCRIPTIONAL REGULATOR CYNR"/>
    <property type="match status" value="1"/>
</dbReference>
<dbReference type="InterPro" id="IPR036388">
    <property type="entry name" value="WH-like_DNA-bd_sf"/>
</dbReference>
<dbReference type="RefSeq" id="WP_344723436.1">
    <property type="nucleotide sequence ID" value="NZ_BAAAUS010000020.1"/>
</dbReference>
<dbReference type="CDD" id="cd05466">
    <property type="entry name" value="PBP2_LTTR_substrate"/>
    <property type="match status" value="1"/>
</dbReference>
<dbReference type="Pfam" id="PF03466">
    <property type="entry name" value="LysR_substrate"/>
    <property type="match status" value="1"/>
</dbReference>